<dbReference type="Pfam" id="PF13452">
    <property type="entry name" value="FAS1_DH_region"/>
    <property type="match status" value="1"/>
</dbReference>
<feature type="domain" description="FAS1-like dehydratase" evidence="1">
    <location>
        <begin position="27"/>
        <end position="173"/>
    </location>
</feature>
<evidence type="ECO:0000313" key="2">
    <source>
        <dbReference type="EMBL" id="TWI53980.1"/>
    </source>
</evidence>
<keyword evidence="3" id="KW-1185">Reference proteome</keyword>
<dbReference type="SUPFAM" id="SSF54637">
    <property type="entry name" value="Thioesterase/thiol ester dehydrase-isomerase"/>
    <property type="match status" value="1"/>
</dbReference>
<comment type="caution">
    <text evidence="2">The sequence shown here is derived from an EMBL/GenBank/DDBJ whole genome shotgun (WGS) entry which is preliminary data.</text>
</comment>
<accession>A0A562QCU0</accession>
<sequence>MEDWKKDWQPMIDAIGTNFNEGLKQWGADPVEQGPTRQFLEPLEFDCPLHYDKAVADEYGYSDIVAPYSSLFTWLIPPYWEPGMEVFNSAERNVPATKLPLLVVKTDLTPPTPFYFATNVEVDYIKPVIIGDRLCRAGDVLLSCVPKETKVGRGAFQIWETKIENQKEELVAKIRLETYHYFPHE</sequence>
<reference evidence="2 3" key="1">
    <citation type="journal article" date="2015" name="Stand. Genomic Sci.">
        <title>Genomic Encyclopedia of Bacterial and Archaeal Type Strains, Phase III: the genomes of soil and plant-associated and newly described type strains.</title>
        <authorList>
            <person name="Whitman W.B."/>
            <person name="Woyke T."/>
            <person name="Klenk H.P."/>
            <person name="Zhou Y."/>
            <person name="Lilburn T.G."/>
            <person name="Beck B.J."/>
            <person name="De Vos P."/>
            <person name="Vandamme P."/>
            <person name="Eisen J.A."/>
            <person name="Garrity G."/>
            <person name="Hugenholtz P."/>
            <person name="Kyrpides N.C."/>
        </authorList>
    </citation>
    <scope>NUCLEOTIDE SEQUENCE [LARGE SCALE GENOMIC DNA]</scope>
    <source>
        <strain evidence="2 3">CGMCC 1.10116</strain>
    </source>
</reference>
<dbReference type="AlphaFoldDB" id="A0A562QCU0"/>
<dbReference type="InterPro" id="IPR039569">
    <property type="entry name" value="FAS1-like_DH_region"/>
</dbReference>
<dbReference type="EMBL" id="VLKZ01000011">
    <property type="protein sequence ID" value="TWI53980.1"/>
    <property type="molecule type" value="Genomic_DNA"/>
</dbReference>
<dbReference type="Gene3D" id="3.10.129.10">
    <property type="entry name" value="Hotdog Thioesterase"/>
    <property type="match status" value="1"/>
</dbReference>
<evidence type="ECO:0000259" key="1">
    <source>
        <dbReference type="Pfam" id="PF13452"/>
    </source>
</evidence>
<protein>
    <recommendedName>
        <fullName evidence="1">FAS1-like dehydratase domain-containing protein</fullName>
    </recommendedName>
</protein>
<name>A0A562QCU0_9BACI</name>
<evidence type="ECO:0000313" key="3">
    <source>
        <dbReference type="Proteomes" id="UP000315711"/>
    </source>
</evidence>
<dbReference type="RefSeq" id="WP_144451485.1">
    <property type="nucleotide sequence ID" value="NZ_VLKZ01000011.1"/>
</dbReference>
<proteinExistence type="predicted"/>
<dbReference type="InterPro" id="IPR029069">
    <property type="entry name" value="HotDog_dom_sf"/>
</dbReference>
<organism evidence="2 3">
    <name type="scientific">Halalkalibacter nanhaiisediminis</name>
    <dbReference type="NCBI Taxonomy" id="688079"/>
    <lineage>
        <taxon>Bacteria</taxon>
        <taxon>Bacillati</taxon>
        <taxon>Bacillota</taxon>
        <taxon>Bacilli</taxon>
        <taxon>Bacillales</taxon>
        <taxon>Bacillaceae</taxon>
        <taxon>Halalkalibacter</taxon>
    </lineage>
</organism>
<dbReference type="OrthoDB" id="4597011at2"/>
<dbReference type="Proteomes" id="UP000315711">
    <property type="component" value="Unassembled WGS sequence"/>
</dbReference>
<gene>
    <name evidence="2" type="ORF">IQ10_03290</name>
</gene>